<name>A0AAN7HE18_9PEZI</name>
<evidence type="ECO:0000313" key="4">
    <source>
        <dbReference type="Proteomes" id="UP001303647"/>
    </source>
</evidence>
<feature type="signal peptide" evidence="2">
    <location>
        <begin position="1"/>
        <end position="20"/>
    </location>
</feature>
<comment type="caution">
    <text evidence="3">The sequence shown here is derived from an EMBL/GenBank/DDBJ whole genome shotgun (WGS) entry which is preliminary data.</text>
</comment>
<feature type="region of interest" description="Disordered" evidence="1">
    <location>
        <begin position="155"/>
        <end position="184"/>
    </location>
</feature>
<reference evidence="3" key="2">
    <citation type="submission" date="2023-05" db="EMBL/GenBank/DDBJ databases">
        <authorList>
            <consortium name="Lawrence Berkeley National Laboratory"/>
            <person name="Steindorff A."/>
            <person name="Hensen N."/>
            <person name="Bonometti L."/>
            <person name="Westerberg I."/>
            <person name="Brannstrom I.O."/>
            <person name="Guillou S."/>
            <person name="Cros-Aarteil S."/>
            <person name="Calhoun S."/>
            <person name="Haridas S."/>
            <person name="Kuo A."/>
            <person name="Mondo S."/>
            <person name="Pangilinan J."/>
            <person name="Riley R."/>
            <person name="Labutti K."/>
            <person name="Andreopoulos B."/>
            <person name="Lipzen A."/>
            <person name="Chen C."/>
            <person name="Yanf M."/>
            <person name="Daum C."/>
            <person name="Ng V."/>
            <person name="Clum A."/>
            <person name="Ohm R."/>
            <person name="Martin F."/>
            <person name="Silar P."/>
            <person name="Natvig D."/>
            <person name="Lalanne C."/>
            <person name="Gautier V."/>
            <person name="Ament-Velasquez S.L."/>
            <person name="Kruys A."/>
            <person name="Hutchinson M.I."/>
            <person name="Powell A.J."/>
            <person name="Barry K."/>
            <person name="Miller A.N."/>
            <person name="Grigoriev I.V."/>
            <person name="Debuchy R."/>
            <person name="Gladieux P."/>
            <person name="Thoren M.H."/>
            <person name="Johannesson H."/>
        </authorList>
    </citation>
    <scope>NUCLEOTIDE SEQUENCE</scope>
    <source>
        <strain evidence="3">CBS 359.72</strain>
    </source>
</reference>
<keyword evidence="2" id="KW-0732">Signal</keyword>
<dbReference type="CDD" id="cd08999">
    <property type="entry name" value="GH43_ABN-like"/>
    <property type="match status" value="1"/>
</dbReference>
<accession>A0AAN7HE18</accession>
<evidence type="ECO:0000256" key="2">
    <source>
        <dbReference type="SAM" id="SignalP"/>
    </source>
</evidence>
<dbReference type="EMBL" id="MU857678">
    <property type="protein sequence ID" value="KAK4246286.1"/>
    <property type="molecule type" value="Genomic_DNA"/>
</dbReference>
<sequence length="442" mass="45367">MAALVIATYFLLTLLLPSHATPVKAPLLSVNFPDPCIFQDASSGTWYAFATGGWWTPSPPPPPTDTTTNSTAATTNVTATAPAIYKNIQVASAPHPKGPWTYLPSADPLPSPGRWAVSGPEGQVWAPSVTQLNGSAYVLYYAALVAPGYGSRDGDGGGEGNNGINSTITTTSTSSSSASSSTLAPPSQLRLARFHCIGAATSTTSPLGPYTPLSPDDRPLICPSGAGGAIDPAAFADPATGRHYVVYKVDGNAMGSGGECNNGVAPFRRTPIVLQEIEVTTTTNADGAGMGVRLVGDGVELLDRDDEVDGPLVEAPDLLYSPPRTAESRGGSDGEKGERDTERYVLFYSNHCWDGPGYSVNYAVAEGNITGPYKREATATAAGSGEKGGALIGTGDEFNVTAPGGAASVPGGGWIVFHGNCPQGRCLFGAEMEVVGGHVAVS</sequence>
<dbReference type="Gene3D" id="2.115.10.20">
    <property type="entry name" value="Glycosyl hydrolase domain, family 43"/>
    <property type="match status" value="1"/>
</dbReference>
<organism evidence="3 4">
    <name type="scientific">Corynascus novoguineensis</name>
    <dbReference type="NCBI Taxonomy" id="1126955"/>
    <lineage>
        <taxon>Eukaryota</taxon>
        <taxon>Fungi</taxon>
        <taxon>Dikarya</taxon>
        <taxon>Ascomycota</taxon>
        <taxon>Pezizomycotina</taxon>
        <taxon>Sordariomycetes</taxon>
        <taxon>Sordariomycetidae</taxon>
        <taxon>Sordariales</taxon>
        <taxon>Chaetomiaceae</taxon>
        <taxon>Corynascus</taxon>
    </lineage>
</organism>
<dbReference type="Proteomes" id="UP001303647">
    <property type="component" value="Unassembled WGS sequence"/>
</dbReference>
<keyword evidence="4" id="KW-1185">Reference proteome</keyword>
<evidence type="ECO:0000313" key="3">
    <source>
        <dbReference type="EMBL" id="KAK4246286.1"/>
    </source>
</evidence>
<keyword evidence="3" id="KW-0378">Hydrolase</keyword>
<reference evidence="3" key="1">
    <citation type="journal article" date="2023" name="Mol. Phylogenet. Evol.">
        <title>Genome-scale phylogeny and comparative genomics of the fungal order Sordariales.</title>
        <authorList>
            <person name="Hensen N."/>
            <person name="Bonometti L."/>
            <person name="Westerberg I."/>
            <person name="Brannstrom I.O."/>
            <person name="Guillou S."/>
            <person name="Cros-Aarteil S."/>
            <person name="Calhoun S."/>
            <person name="Haridas S."/>
            <person name="Kuo A."/>
            <person name="Mondo S."/>
            <person name="Pangilinan J."/>
            <person name="Riley R."/>
            <person name="LaButti K."/>
            <person name="Andreopoulos B."/>
            <person name="Lipzen A."/>
            <person name="Chen C."/>
            <person name="Yan M."/>
            <person name="Daum C."/>
            <person name="Ng V."/>
            <person name="Clum A."/>
            <person name="Steindorff A."/>
            <person name="Ohm R.A."/>
            <person name="Martin F."/>
            <person name="Silar P."/>
            <person name="Natvig D.O."/>
            <person name="Lalanne C."/>
            <person name="Gautier V."/>
            <person name="Ament-Velasquez S.L."/>
            <person name="Kruys A."/>
            <person name="Hutchinson M.I."/>
            <person name="Powell A.J."/>
            <person name="Barry K."/>
            <person name="Miller A.N."/>
            <person name="Grigoriev I.V."/>
            <person name="Debuchy R."/>
            <person name="Gladieux P."/>
            <person name="Hiltunen Thoren M."/>
            <person name="Johannesson H."/>
        </authorList>
    </citation>
    <scope>NUCLEOTIDE SEQUENCE</scope>
    <source>
        <strain evidence="3">CBS 359.72</strain>
    </source>
</reference>
<dbReference type="InterPro" id="IPR023296">
    <property type="entry name" value="Glyco_hydro_beta-prop_sf"/>
</dbReference>
<dbReference type="SUPFAM" id="SSF75005">
    <property type="entry name" value="Arabinanase/levansucrase/invertase"/>
    <property type="match status" value="1"/>
</dbReference>
<evidence type="ECO:0000256" key="1">
    <source>
        <dbReference type="SAM" id="MobiDB-lite"/>
    </source>
</evidence>
<feature type="region of interest" description="Disordered" evidence="1">
    <location>
        <begin position="313"/>
        <end position="338"/>
    </location>
</feature>
<dbReference type="AlphaFoldDB" id="A0AAN7HE18"/>
<gene>
    <name evidence="3" type="ORF">C7999DRAFT_15585</name>
</gene>
<protein>
    <submittedName>
        <fullName evidence="3">Glycoside hydrolase</fullName>
    </submittedName>
</protein>
<feature type="chain" id="PRO_5042905533" evidence="2">
    <location>
        <begin position="21"/>
        <end position="442"/>
    </location>
</feature>
<proteinExistence type="predicted"/>
<feature type="compositionally biased region" description="Low complexity" evidence="1">
    <location>
        <begin position="162"/>
        <end position="182"/>
    </location>
</feature>
<dbReference type="GO" id="GO:0016787">
    <property type="term" value="F:hydrolase activity"/>
    <property type="evidence" value="ECO:0007669"/>
    <property type="project" value="UniProtKB-KW"/>
</dbReference>
<feature type="compositionally biased region" description="Basic and acidic residues" evidence="1">
    <location>
        <begin position="326"/>
        <end position="338"/>
    </location>
</feature>